<protein>
    <recommendedName>
        <fullName evidence="3">AAA family ATPase</fullName>
    </recommendedName>
</protein>
<dbReference type="AlphaFoldDB" id="A0A2W4WSC2"/>
<comment type="caution">
    <text evidence="1">The sequence shown here is derived from an EMBL/GenBank/DDBJ whole genome shotgun (WGS) entry which is preliminary data.</text>
</comment>
<sequence>MLNWISRAVAGKPLTHTLYIVRGISGSGKSSLGRSLTRYSVAADEYPGLYVDGEYQLTKQTESHRWCEAQVKQWMSQKKCAIAVCNTAVKRKYYQAYIELALSHGYTVQIIACEAVIQASGMTAKNIHGVPDSILERQQQNWENHQSETEAG</sequence>
<evidence type="ECO:0008006" key="3">
    <source>
        <dbReference type="Google" id="ProtNLM"/>
    </source>
</evidence>
<gene>
    <name evidence="1" type="ORF">DCF15_19040</name>
</gene>
<evidence type="ECO:0000313" key="2">
    <source>
        <dbReference type="Proteomes" id="UP000249794"/>
    </source>
</evidence>
<dbReference type="SUPFAM" id="SSF52540">
    <property type="entry name" value="P-loop containing nucleoside triphosphate hydrolases"/>
    <property type="match status" value="1"/>
</dbReference>
<accession>A0A2W4WSC2</accession>
<name>A0A2W4WSC2_9CYAN</name>
<dbReference type="InterPro" id="IPR027417">
    <property type="entry name" value="P-loop_NTPase"/>
</dbReference>
<dbReference type="Proteomes" id="UP000249794">
    <property type="component" value="Unassembled WGS sequence"/>
</dbReference>
<dbReference type="Pfam" id="PF13671">
    <property type="entry name" value="AAA_33"/>
    <property type="match status" value="1"/>
</dbReference>
<dbReference type="EMBL" id="QBMP01000274">
    <property type="protein sequence ID" value="PZO47430.1"/>
    <property type="molecule type" value="Genomic_DNA"/>
</dbReference>
<proteinExistence type="predicted"/>
<evidence type="ECO:0000313" key="1">
    <source>
        <dbReference type="EMBL" id="PZO47430.1"/>
    </source>
</evidence>
<reference evidence="2" key="1">
    <citation type="submission" date="2018-04" db="EMBL/GenBank/DDBJ databases">
        <authorList>
            <person name="Cornet L."/>
        </authorList>
    </citation>
    <scope>NUCLEOTIDE SEQUENCE [LARGE SCALE GENOMIC DNA]</scope>
</reference>
<organism evidence="1 2">
    <name type="scientific">Phormidesmis priestleyi</name>
    <dbReference type="NCBI Taxonomy" id="268141"/>
    <lineage>
        <taxon>Bacteria</taxon>
        <taxon>Bacillati</taxon>
        <taxon>Cyanobacteriota</taxon>
        <taxon>Cyanophyceae</taxon>
        <taxon>Leptolyngbyales</taxon>
        <taxon>Leptolyngbyaceae</taxon>
        <taxon>Phormidesmis</taxon>
    </lineage>
</organism>
<dbReference type="Gene3D" id="3.40.50.300">
    <property type="entry name" value="P-loop containing nucleotide triphosphate hydrolases"/>
    <property type="match status" value="1"/>
</dbReference>
<reference evidence="1 2" key="2">
    <citation type="submission" date="2018-06" db="EMBL/GenBank/DDBJ databases">
        <title>Metagenomic assembly of (sub)arctic Cyanobacteria and their associated microbiome from non-axenic cultures.</title>
        <authorList>
            <person name="Baurain D."/>
        </authorList>
    </citation>
    <scope>NUCLEOTIDE SEQUENCE [LARGE SCALE GENOMIC DNA]</scope>
    <source>
        <strain evidence="1">ULC027bin1</strain>
    </source>
</reference>